<reference evidence="1 2" key="1">
    <citation type="submission" date="2023-05" db="EMBL/GenBank/DDBJ databases">
        <title>Lithophilousrod everest ZFBP1038 complete genpme.</title>
        <authorList>
            <person name="Tian M."/>
        </authorList>
    </citation>
    <scope>NUCLEOTIDE SEQUENCE [LARGE SCALE GENOMIC DNA]</scope>
    <source>
        <strain evidence="1 2">ZFBP1038</strain>
    </source>
</reference>
<evidence type="ECO:0008006" key="3">
    <source>
        <dbReference type="Google" id="ProtNLM"/>
    </source>
</evidence>
<keyword evidence="2" id="KW-1185">Reference proteome</keyword>
<protein>
    <recommendedName>
        <fullName evidence="3">DNA-binding protein</fullName>
    </recommendedName>
</protein>
<dbReference type="RefSeq" id="WP_349637733.1">
    <property type="nucleotide sequence ID" value="NZ_CP090958.1"/>
</dbReference>
<gene>
    <name evidence="1" type="ORF">LWF01_12645</name>
</gene>
<evidence type="ECO:0000313" key="2">
    <source>
        <dbReference type="Proteomes" id="UP001209083"/>
    </source>
</evidence>
<dbReference type="Proteomes" id="UP001209083">
    <property type="component" value="Chromosome"/>
</dbReference>
<proteinExistence type="predicted"/>
<name>A0ABY8QRC9_9MICO</name>
<organism evidence="1 2">
    <name type="scientific">Saxibacter everestensis</name>
    <dbReference type="NCBI Taxonomy" id="2909229"/>
    <lineage>
        <taxon>Bacteria</taxon>
        <taxon>Bacillati</taxon>
        <taxon>Actinomycetota</taxon>
        <taxon>Actinomycetes</taxon>
        <taxon>Micrococcales</taxon>
        <taxon>Brevibacteriaceae</taxon>
        <taxon>Saxibacter</taxon>
    </lineage>
</organism>
<evidence type="ECO:0000313" key="1">
    <source>
        <dbReference type="EMBL" id="WGW10951.1"/>
    </source>
</evidence>
<accession>A0ABY8QRC9</accession>
<sequence length="183" mass="19649">MSTGVLNEFTRRGFNTTEEELAAVISSTLDHYAAPGSAMLTERENNFLDVGGLPSADGDVNVVATVVTSSTRIISESYTADRVAELLDVDISRVRHRAAAGSLYQISLGRRRYFPRWQFQAGAVLPGLSAVLAAAPDPVHPLSLSAFMTAPNPDLENMSPANWLVTGGSVERVAFEIRGLAAW</sequence>
<dbReference type="EMBL" id="CP090958">
    <property type="protein sequence ID" value="WGW10951.1"/>
    <property type="molecule type" value="Genomic_DNA"/>
</dbReference>